<sequence length="320" mass="33679">MREDPALETHALTKSFGDRMAVSGLDLRVDEGSVYGLLGRNGAGKTTLLRMVLGLLAPDSGSIEVFGEHAEAGDIAARDAVAGFVEEPRFYPYLSARRNLELLARLDVAQAAVTPDAALRLVDLADRGGDKVGGFSTGMRQRLGLAAALLRSPRLLVLDEPTIGLDPASALTVRTTLRSLAERGVAVLLSSHNMAEVAEICDRVLIIHEGSTVWDGTQADLHAAAPAPAWRVWTSDDPRAVAVATGSAVRLEVGGRLSAPLTVYGDDQQRDAFVLELADAGVAVRRLEPDVPPLEALFAVLTGGVDDDVTPEPVLVGGVA</sequence>
<dbReference type="SMART" id="SM00382">
    <property type="entry name" value="AAA"/>
    <property type="match status" value="1"/>
</dbReference>
<evidence type="ECO:0000256" key="3">
    <source>
        <dbReference type="ARBA" id="ARBA00022741"/>
    </source>
</evidence>
<dbReference type="InterPro" id="IPR003439">
    <property type="entry name" value="ABC_transporter-like_ATP-bd"/>
</dbReference>
<dbReference type="InterPro" id="IPR027417">
    <property type="entry name" value="P-loop_NTPase"/>
</dbReference>
<dbReference type="PANTHER" id="PTHR43335">
    <property type="entry name" value="ABC TRANSPORTER, ATP-BINDING PROTEIN"/>
    <property type="match status" value="1"/>
</dbReference>
<evidence type="ECO:0000259" key="5">
    <source>
        <dbReference type="PROSITE" id="PS50893"/>
    </source>
</evidence>
<organism evidence="6 7">
    <name type="scientific">Rugosimonospora acidiphila</name>
    <dbReference type="NCBI Taxonomy" id="556531"/>
    <lineage>
        <taxon>Bacteria</taxon>
        <taxon>Bacillati</taxon>
        <taxon>Actinomycetota</taxon>
        <taxon>Actinomycetes</taxon>
        <taxon>Micromonosporales</taxon>
        <taxon>Micromonosporaceae</taxon>
        <taxon>Rugosimonospora</taxon>
    </lineage>
</organism>
<proteinExistence type="inferred from homology"/>
<accession>A0ABP9SCR8</accession>
<gene>
    <name evidence="6" type="ORF">GCM10023322_55520</name>
</gene>
<keyword evidence="4 6" id="KW-0067">ATP-binding</keyword>
<feature type="domain" description="ABC transporter" evidence="5">
    <location>
        <begin position="7"/>
        <end position="234"/>
    </location>
</feature>
<evidence type="ECO:0000256" key="4">
    <source>
        <dbReference type="ARBA" id="ARBA00022840"/>
    </source>
</evidence>
<dbReference type="InterPro" id="IPR003593">
    <property type="entry name" value="AAA+_ATPase"/>
</dbReference>
<evidence type="ECO:0000256" key="2">
    <source>
        <dbReference type="ARBA" id="ARBA00022448"/>
    </source>
</evidence>
<dbReference type="Proteomes" id="UP001501570">
    <property type="component" value="Unassembled WGS sequence"/>
</dbReference>
<keyword evidence="2" id="KW-0813">Transport</keyword>
<dbReference type="Gene3D" id="3.40.50.300">
    <property type="entry name" value="P-loop containing nucleotide triphosphate hydrolases"/>
    <property type="match status" value="1"/>
</dbReference>
<evidence type="ECO:0000313" key="6">
    <source>
        <dbReference type="EMBL" id="GAA5193458.1"/>
    </source>
</evidence>
<dbReference type="GO" id="GO:0005524">
    <property type="term" value="F:ATP binding"/>
    <property type="evidence" value="ECO:0007669"/>
    <property type="project" value="UniProtKB-KW"/>
</dbReference>
<name>A0ABP9SCR8_9ACTN</name>
<comment type="similarity">
    <text evidence="1">Belongs to the ABC transporter superfamily.</text>
</comment>
<keyword evidence="7" id="KW-1185">Reference proteome</keyword>
<protein>
    <submittedName>
        <fullName evidence="6">ABC transporter ATP-binding protein</fullName>
    </submittedName>
</protein>
<reference evidence="7" key="1">
    <citation type="journal article" date="2019" name="Int. J. Syst. Evol. Microbiol.">
        <title>The Global Catalogue of Microorganisms (GCM) 10K type strain sequencing project: providing services to taxonomists for standard genome sequencing and annotation.</title>
        <authorList>
            <consortium name="The Broad Institute Genomics Platform"/>
            <consortium name="The Broad Institute Genome Sequencing Center for Infectious Disease"/>
            <person name="Wu L."/>
            <person name="Ma J."/>
        </authorList>
    </citation>
    <scope>NUCLEOTIDE SEQUENCE [LARGE SCALE GENOMIC DNA]</scope>
    <source>
        <strain evidence="7">JCM 18304</strain>
    </source>
</reference>
<dbReference type="PANTHER" id="PTHR43335:SF4">
    <property type="entry name" value="ABC TRANSPORTER, ATP-BINDING PROTEIN"/>
    <property type="match status" value="1"/>
</dbReference>
<dbReference type="EMBL" id="BAABJQ010000019">
    <property type="protein sequence ID" value="GAA5193458.1"/>
    <property type="molecule type" value="Genomic_DNA"/>
</dbReference>
<dbReference type="SUPFAM" id="SSF52540">
    <property type="entry name" value="P-loop containing nucleoside triphosphate hydrolases"/>
    <property type="match status" value="1"/>
</dbReference>
<comment type="caution">
    <text evidence="6">The sequence shown here is derived from an EMBL/GenBank/DDBJ whole genome shotgun (WGS) entry which is preliminary data.</text>
</comment>
<evidence type="ECO:0000256" key="1">
    <source>
        <dbReference type="ARBA" id="ARBA00005417"/>
    </source>
</evidence>
<dbReference type="Pfam" id="PF00005">
    <property type="entry name" value="ABC_tran"/>
    <property type="match status" value="1"/>
</dbReference>
<keyword evidence="3" id="KW-0547">Nucleotide-binding</keyword>
<dbReference type="PROSITE" id="PS50893">
    <property type="entry name" value="ABC_TRANSPORTER_2"/>
    <property type="match status" value="1"/>
</dbReference>
<evidence type="ECO:0000313" key="7">
    <source>
        <dbReference type="Proteomes" id="UP001501570"/>
    </source>
</evidence>